<dbReference type="Proteomes" id="UP000248646">
    <property type="component" value="Unassembled WGS sequence"/>
</dbReference>
<dbReference type="RefSeq" id="WP_111439351.1">
    <property type="nucleotide sequence ID" value="NZ_QKZI01000002.1"/>
</dbReference>
<feature type="transmembrane region" description="Helical" evidence="1">
    <location>
        <begin position="158"/>
        <end position="180"/>
    </location>
</feature>
<evidence type="ECO:0000313" key="3">
    <source>
        <dbReference type="Proteomes" id="UP000248646"/>
    </source>
</evidence>
<feature type="transmembrane region" description="Helical" evidence="1">
    <location>
        <begin position="72"/>
        <end position="99"/>
    </location>
</feature>
<keyword evidence="1" id="KW-0472">Membrane</keyword>
<evidence type="ECO:0000256" key="1">
    <source>
        <dbReference type="SAM" id="Phobius"/>
    </source>
</evidence>
<feature type="transmembrane region" description="Helical" evidence="1">
    <location>
        <begin position="192"/>
        <end position="213"/>
    </location>
</feature>
<protein>
    <recommendedName>
        <fullName evidence="4">Yip1-like protein</fullName>
    </recommendedName>
</protein>
<reference evidence="2 3" key="1">
    <citation type="submission" date="2018-06" db="EMBL/GenBank/DDBJ databases">
        <title>Genomic Encyclopedia of Type Strains, Phase IV (KMG-IV): sequencing the most valuable type-strain genomes for metagenomic binning, comparative biology and taxonomic classification.</title>
        <authorList>
            <person name="Goeker M."/>
        </authorList>
    </citation>
    <scope>NUCLEOTIDE SEQUENCE [LARGE SCALE GENOMIC DNA]</scope>
    <source>
        <strain evidence="2 3">DSM 5</strain>
    </source>
</reference>
<keyword evidence="3" id="KW-1185">Reference proteome</keyword>
<sequence>MFFDFRFWKHLFHQNELIDSLKNTTMRNFEKRVWLVAILGVLLYALKDIWGMNTEGLSSLFVEGYEDTYSVARITSLFSTIIFSLIYMAFHFFGIAYVLHKMTGVQLSKATIMQFFVVSLLLLEKAAIFAVFAILGYTTAFSFFSFGPLAATFLNNEFFIYFFNQLSIITAVVIALQFRFLRAFTAMSTSKLMILLIVLHLVLAALTAGISVLPLGEWIERGLAIL</sequence>
<dbReference type="AlphaFoldDB" id="A0A2W7MRT6"/>
<organism evidence="2 3">
    <name type="scientific">Psychrobacillus insolitus</name>
    <dbReference type="NCBI Taxonomy" id="1461"/>
    <lineage>
        <taxon>Bacteria</taxon>
        <taxon>Bacillati</taxon>
        <taxon>Bacillota</taxon>
        <taxon>Bacilli</taxon>
        <taxon>Bacillales</taxon>
        <taxon>Bacillaceae</taxon>
        <taxon>Psychrobacillus</taxon>
    </lineage>
</organism>
<accession>A0A2W7MRT6</accession>
<keyword evidence="1" id="KW-0812">Transmembrane</keyword>
<comment type="caution">
    <text evidence="2">The sequence shown here is derived from an EMBL/GenBank/DDBJ whole genome shotgun (WGS) entry which is preliminary data.</text>
</comment>
<evidence type="ECO:0000313" key="2">
    <source>
        <dbReference type="EMBL" id="PZX05912.1"/>
    </source>
</evidence>
<keyword evidence="1" id="KW-1133">Transmembrane helix</keyword>
<dbReference type="OrthoDB" id="2448731at2"/>
<dbReference type="EMBL" id="QKZI01000002">
    <property type="protein sequence ID" value="PZX05912.1"/>
    <property type="molecule type" value="Genomic_DNA"/>
</dbReference>
<feature type="transmembrane region" description="Helical" evidence="1">
    <location>
        <begin position="111"/>
        <end position="138"/>
    </location>
</feature>
<evidence type="ECO:0008006" key="4">
    <source>
        <dbReference type="Google" id="ProtNLM"/>
    </source>
</evidence>
<name>A0A2W7MRT6_9BACI</name>
<gene>
    <name evidence="2" type="ORF">C7437_102379</name>
</gene>
<feature type="transmembrane region" description="Helical" evidence="1">
    <location>
        <begin position="33"/>
        <end position="52"/>
    </location>
</feature>
<proteinExistence type="predicted"/>